<gene>
    <name evidence="2" type="ORF">GCM10011358_19330</name>
</gene>
<accession>A0ABQ1QME0</accession>
<evidence type="ECO:0000313" key="3">
    <source>
        <dbReference type="Proteomes" id="UP000617355"/>
    </source>
</evidence>
<sequence length="219" mass="24450">MFTTKKSAVRPDGMTDPRLWSRILMAPLPATRDGREFHGALAQANDLPLADAREIEVEYRRFLYLAAISDAPRVVPAQIRQAWQMHARNPDYVHFCTSVLGKPLPLDDTTRMLGASRAYHQTRAAYMREFGHRPPALYWPDGVAPRVPRWLVAHAAILGLSGAFAYGRGEPLFLAAGVGLALVLYGADLYTAHLGRKRRAFGDRMSDDLSHFLNRTPGQ</sequence>
<organism evidence="2 3">
    <name type="scientific">Sinisalibacter lacisalsi</name>
    <dbReference type="NCBI Taxonomy" id="1526570"/>
    <lineage>
        <taxon>Bacteria</taxon>
        <taxon>Pseudomonadati</taxon>
        <taxon>Pseudomonadota</taxon>
        <taxon>Alphaproteobacteria</taxon>
        <taxon>Rhodobacterales</taxon>
        <taxon>Roseobacteraceae</taxon>
        <taxon>Sinisalibacter</taxon>
    </lineage>
</organism>
<keyword evidence="1" id="KW-0812">Transmembrane</keyword>
<dbReference type="Proteomes" id="UP000617355">
    <property type="component" value="Unassembled WGS sequence"/>
</dbReference>
<keyword evidence="1" id="KW-0472">Membrane</keyword>
<protein>
    <submittedName>
        <fullName evidence="2">Uncharacterized protein</fullName>
    </submittedName>
</protein>
<name>A0ABQ1QME0_9RHOB</name>
<dbReference type="EMBL" id="BMGI01000003">
    <property type="protein sequence ID" value="GGD35633.1"/>
    <property type="molecule type" value="Genomic_DNA"/>
</dbReference>
<comment type="caution">
    <text evidence="2">The sequence shown here is derived from an EMBL/GenBank/DDBJ whole genome shotgun (WGS) entry which is preliminary data.</text>
</comment>
<feature type="transmembrane region" description="Helical" evidence="1">
    <location>
        <begin position="147"/>
        <end position="166"/>
    </location>
</feature>
<feature type="transmembrane region" description="Helical" evidence="1">
    <location>
        <begin position="172"/>
        <end position="190"/>
    </location>
</feature>
<reference evidence="3" key="1">
    <citation type="journal article" date="2019" name="Int. J. Syst. Evol. Microbiol.">
        <title>The Global Catalogue of Microorganisms (GCM) 10K type strain sequencing project: providing services to taxonomists for standard genome sequencing and annotation.</title>
        <authorList>
            <consortium name="The Broad Institute Genomics Platform"/>
            <consortium name="The Broad Institute Genome Sequencing Center for Infectious Disease"/>
            <person name="Wu L."/>
            <person name="Ma J."/>
        </authorList>
    </citation>
    <scope>NUCLEOTIDE SEQUENCE [LARGE SCALE GENOMIC DNA]</scope>
    <source>
        <strain evidence="3">CGMCC 1.12922</strain>
    </source>
</reference>
<evidence type="ECO:0000313" key="2">
    <source>
        <dbReference type="EMBL" id="GGD35633.1"/>
    </source>
</evidence>
<proteinExistence type="predicted"/>
<evidence type="ECO:0000256" key="1">
    <source>
        <dbReference type="SAM" id="Phobius"/>
    </source>
</evidence>
<keyword evidence="3" id="KW-1185">Reference proteome</keyword>
<keyword evidence="1" id="KW-1133">Transmembrane helix</keyword>